<dbReference type="InterPro" id="IPR041033">
    <property type="entry name" value="SpaA_PFL_dom_1"/>
</dbReference>
<evidence type="ECO:0000313" key="4">
    <source>
        <dbReference type="EMBL" id="OXM99745.1"/>
    </source>
</evidence>
<feature type="compositionally biased region" description="Low complexity" evidence="1">
    <location>
        <begin position="135"/>
        <end position="151"/>
    </location>
</feature>
<dbReference type="OrthoDB" id="9816455at2"/>
<evidence type="ECO:0000256" key="2">
    <source>
        <dbReference type="SAM" id="Phobius"/>
    </source>
</evidence>
<name>A0A229VW37_9BIFI</name>
<feature type="transmembrane region" description="Helical" evidence="2">
    <location>
        <begin position="1405"/>
        <end position="1426"/>
    </location>
</feature>
<sequence length="1438" mass="151287">MLGSLAAVDTASAATSSESSSASSASTTSPSAASSASTDAVPSATAGATSDDSAKSGSTDAKTSGESASTDAKSDSQSSNSASPNADASSGNASADADHSQSTDGGANSDAASASGTDAQTTQSDDSQSSDEADSQSADSADSAAASSSATDADLIDCTTVADYQSKLHCKRPATAVDNSIFDKHIVTEDVENPSGTTTNLFDYWWDAEDASDGQYRAIDGAYPYWTGSINNGHQLHFNREAHKDPSYPYSQDQYKLHNSWMAPAGKSYGPYRSGMVYNTLVDGYPKLKKDDSADHNVTGLVRDESLSYLFDTSAQDGKRSYTGVRGLFQLIDGYYTYNSQQNFASYDKTSNSFRLYDAKAVMSGNNTAPGQFFPLNTAAEVFKTTDNGTKPVTDSDGHLVYDGSVTSRDPRLNHYLGLTMSSRFVQKNGGHTVVDPTTPVTYEFSGDDDVWVFIDDVLVGDLGGIHDSSSLKIDFSTGKIERAVLNNKNQVVSPVETTTLREAFAAADRLGSTSWDGDKFADNTYHTLKFYYMERGWTDSDMSLRFNLVTAPESNVIKIDQEGNAVPGAGFTLYASDDKYSKKDEVVAAGTTDDNGHLNLVDPSDGEPVFMDVIAQEHGNHFILSETTVPDGYRKAGDMHLLYQTNPSPVGSASDSGVLVSDPSTSSSDGNAWDTGSLAMAQVQVSAPDESNLYYTDKSGKKHHLDADKVKDGTLFAVVFQKDANDKWRGIYGDQIDGWKTTAAESQGGDSDMKAVMEAFQNSPHKFRLSSSGSYDVMLEDLPGDIRDYYYWNGDENAAKYSVGYYWSKSDTNAGVNANNTYLLENTDETDTNSDSAFKRTFAVMLYVSNIRNTVSVQKVDQDETPLNGAEFRIYRKDGDCSATASADGKTSAVQMVQNTCTPVDSLTTADHTKSGSAKDVNAAGVTEPRFNGSGTFPNSAGVKLSGGSTSDGNDASVTYYIVETKAPKGYTASDKVVEVVINQWGVFVNAGEKDDGVKVVRGVGNLVKTMNTYGSSPTVDSTLTWLRMTPHLYTKTDDDKAEDTSLTDVQTARVADGAVKTTGAAKDTTIGVTYGSVADGNVVQEYGPQTGDGNLVYVADTGYLMPSTTQDAAPKGAEKSVGRVELGDKRLSSLVTGSAMVQVADTPEPTTATAAVRKTVDGLEPTWPEGVSFKFRLDASEVETKGAGAAPLPTGGAGTSEAPVDVCVKPSVELGDAGAGAAAGSSDGGSAATSCTVTISKPGANGGDKGNGLVNSDTFGTFSFNWNDIKGVKADGEGVRTVTYSYIVQELGAGADSSGAGGGSGDGEAGSGGTKNMIRYSKAKYQLDITVTYKAGEGLKATPKLTRLLNDSGNEPGLLGGGVEVKADSEGKWNGVLVSDFTNTHTVNVSTLPLTGGRTARDWLLLGAALALAGALGGGTYRLWKRRQDAQLGGAL</sequence>
<dbReference type="Proteomes" id="UP000215433">
    <property type="component" value="Unassembled WGS sequence"/>
</dbReference>
<gene>
    <name evidence="4" type="ORF">Tam10B_2023</name>
</gene>
<organism evidence="4 5">
    <name type="scientific">Bifidobacterium vansinderenii</name>
    <dbReference type="NCBI Taxonomy" id="1984871"/>
    <lineage>
        <taxon>Bacteria</taxon>
        <taxon>Bacillati</taxon>
        <taxon>Actinomycetota</taxon>
        <taxon>Actinomycetes</taxon>
        <taxon>Bifidobacteriales</taxon>
        <taxon>Bifidobacteriaceae</taxon>
        <taxon>Bifidobacterium</taxon>
    </lineage>
</organism>
<reference evidence="4 5" key="1">
    <citation type="submission" date="2017-05" db="EMBL/GenBank/DDBJ databases">
        <title>Bifidobacterium vansinderenii sp. nov.</title>
        <authorList>
            <person name="Lugli G.A."/>
            <person name="Duranti S."/>
            <person name="Mangifesta M."/>
        </authorList>
    </citation>
    <scope>NUCLEOTIDE SEQUENCE [LARGE SCALE GENOMIC DNA]</scope>
    <source>
        <strain evidence="4 5">Tam10B</strain>
    </source>
</reference>
<evidence type="ECO:0000313" key="5">
    <source>
        <dbReference type="Proteomes" id="UP000215433"/>
    </source>
</evidence>
<feature type="compositionally biased region" description="Low complexity" evidence="1">
    <location>
        <begin position="102"/>
        <end position="127"/>
    </location>
</feature>
<protein>
    <submittedName>
        <fullName evidence="4">Cna protein B-type domain-containing protein</fullName>
    </submittedName>
</protein>
<accession>A0A229VW37</accession>
<keyword evidence="5" id="KW-1185">Reference proteome</keyword>
<feature type="compositionally biased region" description="Low complexity" evidence="1">
    <location>
        <begin position="1"/>
        <end position="95"/>
    </location>
</feature>
<feature type="region of interest" description="Disordered" evidence="1">
    <location>
        <begin position="1"/>
        <end position="151"/>
    </location>
</feature>
<dbReference type="Pfam" id="PF17802">
    <property type="entry name" value="SpaA"/>
    <property type="match status" value="1"/>
</dbReference>
<dbReference type="Gene3D" id="2.60.40.10">
    <property type="entry name" value="Immunoglobulins"/>
    <property type="match status" value="2"/>
</dbReference>
<keyword evidence="2" id="KW-1133">Transmembrane helix</keyword>
<dbReference type="RefSeq" id="WP_093961143.1">
    <property type="nucleotide sequence ID" value="NZ_NEWD01000030.1"/>
</dbReference>
<dbReference type="GO" id="GO:0005975">
    <property type="term" value="P:carbohydrate metabolic process"/>
    <property type="evidence" value="ECO:0007669"/>
    <property type="project" value="UniProtKB-ARBA"/>
</dbReference>
<evidence type="ECO:0000256" key="1">
    <source>
        <dbReference type="SAM" id="MobiDB-lite"/>
    </source>
</evidence>
<feature type="domain" description="SpaA-like prealbumin fold" evidence="3">
    <location>
        <begin position="556"/>
        <end position="636"/>
    </location>
</feature>
<evidence type="ECO:0000259" key="3">
    <source>
        <dbReference type="Pfam" id="PF17802"/>
    </source>
</evidence>
<proteinExistence type="predicted"/>
<dbReference type="InterPro" id="IPR013783">
    <property type="entry name" value="Ig-like_fold"/>
</dbReference>
<comment type="caution">
    <text evidence="4">The sequence shown here is derived from an EMBL/GenBank/DDBJ whole genome shotgun (WGS) entry which is preliminary data.</text>
</comment>
<keyword evidence="2" id="KW-0472">Membrane</keyword>
<dbReference type="EMBL" id="NEWD01000030">
    <property type="protein sequence ID" value="OXM99745.1"/>
    <property type="molecule type" value="Genomic_DNA"/>
</dbReference>
<keyword evidence="2" id="KW-0812">Transmembrane</keyword>
<feature type="region of interest" description="Disordered" evidence="1">
    <location>
        <begin position="651"/>
        <end position="672"/>
    </location>
</feature>